<evidence type="ECO:0000313" key="2">
    <source>
        <dbReference type="EMBL" id="KAK3386945.1"/>
    </source>
</evidence>
<feature type="region of interest" description="Disordered" evidence="1">
    <location>
        <begin position="47"/>
        <end position="83"/>
    </location>
</feature>
<evidence type="ECO:0000256" key="1">
    <source>
        <dbReference type="SAM" id="MobiDB-lite"/>
    </source>
</evidence>
<protein>
    <submittedName>
        <fullName evidence="2">Uncharacterized protein</fullName>
    </submittedName>
</protein>
<accession>A0AAE0NSQ9</accession>
<comment type="caution">
    <text evidence="2">The sequence shown here is derived from an EMBL/GenBank/DDBJ whole genome shotgun (WGS) entry which is preliminary data.</text>
</comment>
<dbReference type="AlphaFoldDB" id="A0AAE0NSQ9"/>
<name>A0AAE0NSQ9_9PEZI</name>
<keyword evidence="3" id="KW-1185">Reference proteome</keyword>
<evidence type="ECO:0000313" key="3">
    <source>
        <dbReference type="Proteomes" id="UP001285441"/>
    </source>
</evidence>
<organism evidence="2 3">
    <name type="scientific">Podospora didyma</name>
    <dbReference type="NCBI Taxonomy" id="330526"/>
    <lineage>
        <taxon>Eukaryota</taxon>
        <taxon>Fungi</taxon>
        <taxon>Dikarya</taxon>
        <taxon>Ascomycota</taxon>
        <taxon>Pezizomycotina</taxon>
        <taxon>Sordariomycetes</taxon>
        <taxon>Sordariomycetidae</taxon>
        <taxon>Sordariales</taxon>
        <taxon>Podosporaceae</taxon>
        <taxon>Podospora</taxon>
    </lineage>
</organism>
<reference evidence="2" key="1">
    <citation type="journal article" date="2023" name="Mol. Phylogenet. Evol.">
        <title>Genome-scale phylogeny and comparative genomics of the fungal order Sordariales.</title>
        <authorList>
            <person name="Hensen N."/>
            <person name="Bonometti L."/>
            <person name="Westerberg I."/>
            <person name="Brannstrom I.O."/>
            <person name="Guillou S."/>
            <person name="Cros-Aarteil S."/>
            <person name="Calhoun S."/>
            <person name="Haridas S."/>
            <person name="Kuo A."/>
            <person name="Mondo S."/>
            <person name="Pangilinan J."/>
            <person name="Riley R."/>
            <person name="LaButti K."/>
            <person name="Andreopoulos B."/>
            <person name="Lipzen A."/>
            <person name="Chen C."/>
            <person name="Yan M."/>
            <person name="Daum C."/>
            <person name="Ng V."/>
            <person name="Clum A."/>
            <person name="Steindorff A."/>
            <person name="Ohm R.A."/>
            <person name="Martin F."/>
            <person name="Silar P."/>
            <person name="Natvig D.O."/>
            <person name="Lalanne C."/>
            <person name="Gautier V."/>
            <person name="Ament-Velasquez S.L."/>
            <person name="Kruys A."/>
            <person name="Hutchinson M.I."/>
            <person name="Powell A.J."/>
            <person name="Barry K."/>
            <person name="Miller A.N."/>
            <person name="Grigoriev I.V."/>
            <person name="Debuchy R."/>
            <person name="Gladieux P."/>
            <person name="Hiltunen Thoren M."/>
            <person name="Johannesson H."/>
        </authorList>
    </citation>
    <scope>NUCLEOTIDE SEQUENCE</scope>
    <source>
        <strain evidence="2">CBS 232.78</strain>
    </source>
</reference>
<feature type="compositionally biased region" description="Polar residues" evidence="1">
    <location>
        <begin position="47"/>
        <end position="56"/>
    </location>
</feature>
<feature type="compositionally biased region" description="Basic residues" evidence="1">
    <location>
        <begin position="66"/>
        <end position="82"/>
    </location>
</feature>
<dbReference type="Proteomes" id="UP001285441">
    <property type="component" value="Unassembled WGS sequence"/>
</dbReference>
<dbReference type="EMBL" id="JAULSW010000003">
    <property type="protein sequence ID" value="KAK3386945.1"/>
    <property type="molecule type" value="Genomic_DNA"/>
</dbReference>
<reference evidence="2" key="2">
    <citation type="submission" date="2023-06" db="EMBL/GenBank/DDBJ databases">
        <authorList>
            <consortium name="Lawrence Berkeley National Laboratory"/>
            <person name="Haridas S."/>
            <person name="Hensen N."/>
            <person name="Bonometti L."/>
            <person name="Westerberg I."/>
            <person name="Brannstrom I.O."/>
            <person name="Guillou S."/>
            <person name="Cros-Aarteil S."/>
            <person name="Calhoun S."/>
            <person name="Kuo A."/>
            <person name="Mondo S."/>
            <person name="Pangilinan J."/>
            <person name="Riley R."/>
            <person name="LaButti K."/>
            <person name="Andreopoulos B."/>
            <person name="Lipzen A."/>
            <person name="Chen C."/>
            <person name="Yanf M."/>
            <person name="Daum C."/>
            <person name="Ng V."/>
            <person name="Clum A."/>
            <person name="Steindorff A."/>
            <person name="Ohm R."/>
            <person name="Martin F."/>
            <person name="Silar P."/>
            <person name="Natvig D."/>
            <person name="Lalanne C."/>
            <person name="Gautier V."/>
            <person name="Ament-velasquez S.L."/>
            <person name="Kruys A."/>
            <person name="Hutchinson M.I."/>
            <person name="Powell A.J."/>
            <person name="Barry K."/>
            <person name="Miller A.N."/>
            <person name="Grigoriev I.V."/>
            <person name="Debuchy R."/>
            <person name="Gladieux P."/>
            <person name="Thoren M.H."/>
            <person name="Johannesson H."/>
        </authorList>
    </citation>
    <scope>NUCLEOTIDE SEQUENCE</scope>
    <source>
        <strain evidence="2">CBS 232.78</strain>
    </source>
</reference>
<gene>
    <name evidence="2" type="ORF">B0H63DRAFT_143466</name>
</gene>
<proteinExistence type="predicted"/>
<sequence>MGWDGWMGDGFHHRPACITRHCTALRCTGPLKFSLCNPPYIHTAGRQNQTITSSIHPIQAETPAPRQRKSRRTQERPRRRLKPPLLRRWSITPALLHFFNPHQSRLRHRMVPNLEHSQDAQPISLVDPIASPEPAYHCNNKPQPTNKDVAETWYISVSVLPSADAVCTFLGSLGGKVMKQPQDDEGLAVPPSIRLVCVSLSIVQVFLLSIFFHILGVVSSFSWQILLRGEGVGRQSIHSCAIRLQMTKEARFWCNDNSQRANIWFEAQMAQLLSQARTAKQAGWIGRAVCNPSSA</sequence>